<name>A0A6M2DXP2_XENCH</name>
<reference evidence="2" key="1">
    <citation type="submission" date="2020-03" db="EMBL/GenBank/DDBJ databases">
        <title>Transcriptomic Profiling of the Digestive Tract of the Rat Flea, Xenopsylla cheopis, Following Blood Feeding and Infection with Yersinia pestis.</title>
        <authorList>
            <person name="Bland D.M."/>
            <person name="Martens C.A."/>
            <person name="Virtaneva K."/>
            <person name="Kanakabandi K."/>
            <person name="Long D."/>
            <person name="Rosenke R."/>
            <person name="Saturday G.A."/>
            <person name="Hoyt F.H."/>
            <person name="Bruno D.P."/>
            <person name="Ribeiro J.M.C."/>
            <person name="Hinnebusch J."/>
        </authorList>
    </citation>
    <scope>NUCLEOTIDE SEQUENCE</scope>
</reference>
<evidence type="ECO:0000256" key="1">
    <source>
        <dbReference type="SAM" id="SignalP"/>
    </source>
</evidence>
<feature type="signal peptide" evidence="1">
    <location>
        <begin position="1"/>
        <end position="17"/>
    </location>
</feature>
<evidence type="ECO:0000313" key="2">
    <source>
        <dbReference type="EMBL" id="NOV50450.1"/>
    </source>
</evidence>
<keyword evidence="1" id="KW-0732">Signal</keyword>
<accession>A0A6M2DXP2</accession>
<protein>
    <submittedName>
        <fullName evidence="2">Putative secreted protein</fullName>
    </submittedName>
</protein>
<dbReference type="AlphaFoldDB" id="A0A6M2DXP2"/>
<organism evidence="2">
    <name type="scientific">Xenopsylla cheopis</name>
    <name type="common">Oriental rat flea</name>
    <name type="synonym">Pulex cheopis</name>
    <dbReference type="NCBI Taxonomy" id="163159"/>
    <lineage>
        <taxon>Eukaryota</taxon>
        <taxon>Metazoa</taxon>
        <taxon>Ecdysozoa</taxon>
        <taxon>Arthropoda</taxon>
        <taxon>Hexapoda</taxon>
        <taxon>Insecta</taxon>
        <taxon>Pterygota</taxon>
        <taxon>Neoptera</taxon>
        <taxon>Endopterygota</taxon>
        <taxon>Siphonaptera</taxon>
        <taxon>Pulicidae</taxon>
        <taxon>Xenopsyllinae</taxon>
        <taxon>Xenopsylla</taxon>
    </lineage>
</organism>
<sequence>MFKLLVLLVLGIVIVQALPSVLLTSIQEMVTNEPDHSLGTTNYDLEGAETKHKHYRYSPFLRGFHHHQRYPYRGYHGFLGHPYRGYYFPGYRGCYQCFHGR</sequence>
<dbReference type="EMBL" id="GIIL01006724">
    <property type="protein sequence ID" value="NOV50450.1"/>
    <property type="molecule type" value="Transcribed_RNA"/>
</dbReference>
<proteinExistence type="predicted"/>
<feature type="chain" id="PRO_5026850679" evidence="1">
    <location>
        <begin position="18"/>
        <end position="101"/>
    </location>
</feature>